<accession>A0AAE3YGT8</accession>
<comment type="caution">
    <text evidence="4">The sequence shown here is derived from an EMBL/GenBank/DDBJ whole genome shotgun (WGS) entry which is preliminary data.</text>
</comment>
<dbReference type="RefSeq" id="WP_309851493.1">
    <property type="nucleotide sequence ID" value="NZ_BAAAIU010000003.1"/>
</dbReference>
<name>A0AAE3YGT8_9MICC</name>
<dbReference type="SUPFAM" id="SSF46689">
    <property type="entry name" value="Homeodomain-like"/>
    <property type="match status" value="1"/>
</dbReference>
<evidence type="ECO:0000313" key="4">
    <source>
        <dbReference type="EMBL" id="MDR6892457.1"/>
    </source>
</evidence>
<sequence length="227" mass="25014">MGRPKALDRKQQLLEEILEYLRTRTLSSVTFRTLADALGVSSYVLVYQFGNREALIGDIVREIDYRVTYSGLPNELEVDYAEFEALVERGLGELFTAESRHLLRLQVEAAVLDAVSENPKGNLAQFQHLWSALVVEFVMQLGVSKEDAEALGAGLINTFGGIRLDYVLNGNDAEARRNVAASMKLLRELVVARLGGPEAAEDAMKKRVSVTLDAPALAVAQRPNPAR</sequence>
<dbReference type="InterPro" id="IPR009057">
    <property type="entry name" value="Homeodomain-like_sf"/>
</dbReference>
<evidence type="ECO:0000313" key="5">
    <source>
        <dbReference type="Proteomes" id="UP001247307"/>
    </source>
</evidence>
<dbReference type="Proteomes" id="UP001247307">
    <property type="component" value="Unassembled WGS sequence"/>
</dbReference>
<evidence type="ECO:0000259" key="3">
    <source>
        <dbReference type="PROSITE" id="PS50977"/>
    </source>
</evidence>
<dbReference type="InterPro" id="IPR001647">
    <property type="entry name" value="HTH_TetR"/>
</dbReference>
<proteinExistence type="predicted"/>
<dbReference type="GO" id="GO:0003677">
    <property type="term" value="F:DNA binding"/>
    <property type="evidence" value="ECO:0007669"/>
    <property type="project" value="UniProtKB-UniRule"/>
</dbReference>
<protein>
    <submittedName>
        <fullName evidence="4">AcrR family transcriptional regulator</fullName>
    </submittedName>
</protein>
<feature type="DNA-binding region" description="H-T-H motif" evidence="2">
    <location>
        <begin position="30"/>
        <end position="49"/>
    </location>
</feature>
<gene>
    <name evidence="4" type="ORF">J2S35_001397</name>
</gene>
<evidence type="ECO:0000256" key="1">
    <source>
        <dbReference type="ARBA" id="ARBA00023125"/>
    </source>
</evidence>
<evidence type="ECO:0000256" key="2">
    <source>
        <dbReference type="PROSITE-ProRule" id="PRU00335"/>
    </source>
</evidence>
<reference evidence="4" key="1">
    <citation type="submission" date="2023-07" db="EMBL/GenBank/DDBJ databases">
        <title>Sequencing the genomes of 1000 actinobacteria strains.</title>
        <authorList>
            <person name="Klenk H.-P."/>
        </authorList>
    </citation>
    <scope>NUCLEOTIDE SEQUENCE</scope>
    <source>
        <strain evidence="4">DSM 13988</strain>
    </source>
</reference>
<dbReference type="AlphaFoldDB" id="A0AAE3YGT8"/>
<feature type="domain" description="HTH tetR-type" evidence="3">
    <location>
        <begin position="7"/>
        <end position="67"/>
    </location>
</feature>
<dbReference type="PROSITE" id="PS50977">
    <property type="entry name" value="HTH_TETR_2"/>
    <property type="match status" value="1"/>
</dbReference>
<dbReference type="Gene3D" id="1.10.357.10">
    <property type="entry name" value="Tetracycline Repressor, domain 2"/>
    <property type="match status" value="1"/>
</dbReference>
<keyword evidence="5" id="KW-1185">Reference proteome</keyword>
<keyword evidence="1 2" id="KW-0238">DNA-binding</keyword>
<dbReference type="EMBL" id="JAVDUI010000001">
    <property type="protein sequence ID" value="MDR6892457.1"/>
    <property type="molecule type" value="Genomic_DNA"/>
</dbReference>
<organism evidence="4 5">
    <name type="scientific">Falsarthrobacter nasiphocae</name>
    <dbReference type="NCBI Taxonomy" id="189863"/>
    <lineage>
        <taxon>Bacteria</taxon>
        <taxon>Bacillati</taxon>
        <taxon>Actinomycetota</taxon>
        <taxon>Actinomycetes</taxon>
        <taxon>Micrococcales</taxon>
        <taxon>Micrococcaceae</taxon>
        <taxon>Falsarthrobacter</taxon>
    </lineage>
</organism>